<name>A0A368NC82_9EURY</name>
<dbReference type="AlphaFoldDB" id="A0A368NC82"/>
<dbReference type="InterPro" id="IPR055927">
    <property type="entry name" value="DUF7504"/>
</dbReference>
<dbReference type="Pfam" id="PF24336">
    <property type="entry name" value="DUF7504"/>
    <property type="match status" value="1"/>
</dbReference>
<evidence type="ECO:0000313" key="1">
    <source>
        <dbReference type="EMBL" id="RCU48172.1"/>
    </source>
</evidence>
<comment type="caution">
    <text evidence="1">The sequence shown here is derived from an EMBL/GenBank/DDBJ whole genome shotgun (WGS) entry which is preliminary data.</text>
</comment>
<protein>
    <recommendedName>
        <fullName evidence="3">KaiC-like domain-containing protein</fullName>
    </recommendedName>
</protein>
<gene>
    <name evidence="1" type="ORF">DU504_13175</name>
</gene>
<organism evidence="1 2">
    <name type="scientific">Haloplanus salinus</name>
    <dbReference type="NCBI Taxonomy" id="1126245"/>
    <lineage>
        <taxon>Archaea</taxon>
        <taxon>Methanobacteriati</taxon>
        <taxon>Methanobacteriota</taxon>
        <taxon>Stenosarchaea group</taxon>
        <taxon>Halobacteria</taxon>
        <taxon>Halobacteriales</taxon>
        <taxon>Haloferacaceae</taxon>
        <taxon>Haloplanus</taxon>
    </lineage>
</organism>
<evidence type="ECO:0000313" key="2">
    <source>
        <dbReference type="Proteomes" id="UP000252189"/>
    </source>
</evidence>
<keyword evidence="2" id="KW-1185">Reference proteome</keyword>
<dbReference type="EMBL" id="QPHM01000001">
    <property type="protein sequence ID" value="RCU48172.1"/>
    <property type="molecule type" value="Genomic_DNA"/>
</dbReference>
<dbReference type="Proteomes" id="UP000252189">
    <property type="component" value="Unassembled WGS sequence"/>
</dbReference>
<proteinExistence type="predicted"/>
<reference evidence="1 2" key="1">
    <citation type="submission" date="2018-07" db="EMBL/GenBank/DDBJ databases">
        <title>Genome sequences of Haloplanus salinus JCM 18368T.</title>
        <authorList>
            <person name="Kim Y.B."/>
            <person name="Roh S.W."/>
        </authorList>
    </citation>
    <scope>NUCLEOTIDE SEQUENCE [LARGE SCALE GENOMIC DNA]</scope>
    <source>
        <strain evidence="1 2">JCM 18368</strain>
    </source>
</reference>
<evidence type="ECO:0008006" key="3">
    <source>
        <dbReference type="Google" id="ProtNLM"/>
    </source>
</evidence>
<accession>A0A368NC82</accession>
<sequence length="241" mass="26231">MVAGGGMGPDGDGASFAHALATLKEQGSALLVVGSVPEGMFADASATMLGDPSADPPRRRLVVTPGPNRSSAVRRLRETGPLSSEYARLITRGEKARSAAPARQSLDQARPRTHAIDGSIYDLGTTLGEVIEEFELFAGGLDAAEFRMAFDCLPTLLSAYGRETAFRFLHVVVAQARAVSGLVHFRLPRELDSELVRLFRPLFDATVELRIDDDGLGQRWHFRDRDLTSDWLPLERPSDDV</sequence>
<dbReference type="RefSeq" id="WP_114449807.1">
    <property type="nucleotide sequence ID" value="NZ_QPHM01000001.1"/>
</dbReference>
<dbReference type="OrthoDB" id="252760at2157"/>